<dbReference type="RefSeq" id="WP_043378046.1">
    <property type="nucleotide sequence ID" value="NZ_KN039947.1"/>
</dbReference>
<gene>
    <name evidence="1" type="ORF">FM21_18360</name>
</gene>
<dbReference type="STRING" id="1915400.FM21_18360"/>
<name>A0A086MVB9_9ACTN</name>
<dbReference type="EMBL" id="JNFQ01000002">
    <property type="protein sequence ID" value="KFG72837.1"/>
    <property type="molecule type" value="Genomic_DNA"/>
</dbReference>
<protein>
    <recommendedName>
        <fullName evidence="3">Type VII secretion system-associated protein</fullName>
    </recommendedName>
</protein>
<dbReference type="InterPro" id="IPR049801">
    <property type="entry name" value="T7SS_assoc-like"/>
</dbReference>
<proteinExistence type="predicted"/>
<accession>A0A086MVB9</accession>
<keyword evidence="2" id="KW-1185">Reference proteome</keyword>
<dbReference type="AlphaFoldDB" id="A0A086MVB9"/>
<reference evidence="1 2" key="1">
    <citation type="submission" date="2014-05" db="EMBL/GenBank/DDBJ databases">
        <title>Complete genome sequence of the Streptomyces mutabilis TRM45540.</title>
        <authorList>
            <person name="Luo X."/>
            <person name="Zhang L."/>
        </authorList>
    </citation>
    <scope>NUCLEOTIDE SEQUENCE [LARGE SCALE GENOMIC DNA]</scope>
    <source>
        <strain evidence="1 2">TRM45540</strain>
    </source>
</reference>
<organism evidence="1 2">
    <name type="scientific">Streptomyces mutabilis</name>
    <dbReference type="NCBI Taxonomy" id="67332"/>
    <lineage>
        <taxon>Bacteria</taxon>
        <taxon>Bacillati</taxon>
        <taxon>Actinomycetota</taxon>
        <taxon>Actinomycetes</taxon>
        <taxon>Kitasatosporales</taxon>
        <taxon>Streptomycetaceae</taxon>
        <taxon>Streptomyces</taxon>
    </lineage>
</organism>
<dbReference type="HOGENOM" id="CLU_1676859_0_0_11"/>
<sequence>MAGEKADVKHFDLKQMENFRDNEVQPVYTAAKKHREEGDGSHIRPLGHLIDGHTTPDNLDQSKQLLRIGRMVSESLVSGPALIEDIRTAAEAIDKLLGDQMDLFKELKEALTETIEGAEKTKDKNLDAIDVQTLLQTFDEVDSLTVGTAGTAGTSDDDRQ</sequence>
<comment type="caution">
    <text evidence="1">The sequence shown here is derived from an EMBL/GenBank/DDBJ whole genome shotgun (WGS) entry which is preliminary data.</text>
</comment>
<evidence type="ECO:0000313" key="1">
    <source>
        <dbReference type="EMBL" id="KFG72837.1"/>
    </source>
</evidence>
<dbReference type="Proteomes" id="UP000029095">
    <property type="component" value="Unassembled WGS sequence"/>
</dbReference>
<evidence type="ECO:0008006" key="3">
    <source>
        <dbReference type="Google" id="ProtNLM"/>
    </source>
</evidence>
<dbReference type="NCBIfam" id="NF033533">
    <property type="entry name" value="lone7_assoc_B"/>
    <property type="match status" value="1"/>
</dbReference>
<evidence type="ECO:0000313" key="2">
    <source>
        <dbReference type="Proteomes" id="UP000029095"/>
    </source>
</evidence>